<feature type="region of interest" description="Disordered" evidence="1">
    <location>
        <begin position="178"/>
        <end position="197"/>
    </location>
</feature>
<evidence type="ECO:0000256" key="1">
    <source>
        <dbReference type="SAM" id="MobiDB-lite"/>
    </source>
</evidence>
<feature type="region of interest" description="Disordered" evidence="1">
    <location>
        <begin position="254"/>
        <end position="312"/>
    </location>
</feature>
<proteinExistence type="predicted"/>
<comment type="caution">
    <text evidence="2">The sequence shown here is derived from an EMBL/GenBank/DDBJ whole genome shotgun (WGS) entry which is preliminary data.</text>
</comment>
<dbReference type="AlphaFoldDB" id="A0A318RG01"/>
<dbReference type="RefSeq" id="WP_110472746.1">
    <property type="nucleotide sequence ID" value="NZ_QJSP01000026.1"/>
</dbReference>
<protein>
    <submittedName>
        <fullName evidence="2">Uncharacterized protein</fullName>
    </submittedName>
</protein>
<keyword evidence="3" id="KW-1185">Reference proteome</keyword>
<dbReference type="OrthoDB" id="4381078at2"/>
<name>A0A318RG01_WILLI</name>
<dbReference type="EMBL" id="QJSP01000026">
    <property type="protein sequence ID" value="PYE12018.1"/>
    <property type="molecule type" value="Genomic_DNA"/>
</dbReference>
<reference evidence="2 3" key="1">
    <citation type="submission" date="2018-06" db="EMBL/GenBank/DDBJ databases">
        <title>Genomic Encyclopedia of Type Strains, Phase IV (KMG-IV): sequencing the most valuable type-strain genomes for metagenomic binning, comparative biology and taxonomic classification.</title>
        <authorList>
            <person name="Goeker M."/>
        </authorList>
    </citation>
    <scope>NUCLEOTIDE SEQUENCE [LARGE SCALE GENOMIC DNA]</scope>
    <source>
        <strain evidence="2 3">DSM 45521</strain>
    </source>
</reference>
<sequence>MEEHEQEERELVGAMERSLAAAIGASASLLEAYFRRRARQAGRTPAEKSSDERSADEHQEVDREVRKELALYRDDGEMWRSADYEVINDQILREQGIDPRRIGEPTADKEWVTRATGAEVLDVYAAADKWAGRSETAEAVRANIAEQLQEYGIDLNELLSAPPEAGAEMIETARAAHWAQRGHDPTGTPAERTAADRDGRQVQQLLGQAGAADRDADRSAAQARDLGARGDHLAAQHRASTIVVDGTVVDTTASRSTQAADARGHTGAGKAAAMAARDHPTHPRQAAATPASKSAKAAPSRTAPARERGHGR</sequence>
<feature type="compositionally biased region" description="Basic and acidic residues" evidence="1">
    <location>
        <begin position="45"/>
        <end position="63"/>
    </location>
</feature>
<evidence type="ECO:0000313" key="2">
    <source>
        <dbReference type="EMBL" id="PYE12018.1"/>
    </source>
</evidence>
<accession>A0A318RG01</accession>
<gene>
    <name evidence="2" type="ORF">DFR67_12626</name>
</gene>
<organism evidence="2 3">
    <name type="scientific">Williamsia limnetica</name>
    <dbReference type="NCBI Taxonomy" id="882452"/>
    <lineage>
        <taxon>Bacteria</taxon>
        <taxon>Bacillati</taxon>
        <taxon>Actinomycetota</taxon>
        <taxon>Actinomycetes</taxon>
        <taxon>Mycobacteriales</taxon>
        <taxon>Nocardiaceae</taxon>
        <taxon>Williamsia</taxon>
    </lineage>
</organism>
<feature type="region of interest" description="Disordered" evidence="1">
    <location>
        <begin position="40"/>
        <end position="63"/>
    </location>
</feature>
<feature type="region of interest" description="Disordered" evidence="1">
    <location>
        <begin position="205"/>
        <end position="225"/>
    </location>
</feature>
<dbReference type="Proteomes" id="UP000247591">
    <property type="component" value="Unassembled WGS sequence"/>
</dbReference>
<evidence type="ECO:0000313" key="3">
    <source>
        <dbReference type="Proteomes" id="UP000247591"/>
    </source>
</evidence>
<feature type="compositionally biased region" description="Low complexity" evidence="1">
    <location>
        <begin position="286"/>
        <end position="303"/>
    </location>
</feature>